<evidence type="ECO:0000313" key="1">
    <source>
        <dbReference type="EMBL" id="AUJ29055.1"/>
    </source>
</evidence>
<dbReference type="EMBL" id="CP018176">
    <property type="protein sequence ID" value="AUJ29055.1"/>
    <property type="molecule type" value="Genomic_DNA"/>
</dbReference>
<evidence type="ECO:0000313" key="2">
    <source>
        <dbReference type="Proteomes" id="UP000314960"/>
    </source>
</evidence>
<dbReference type="Proteomes" id="UP000314960">
    <property type="component" value="Chromosome"/>
</dbReference>
<reference evidence="1 2" key="1">
    <citation type="submission" date="2016-11" db="EMBL/GenBank/DDBJ databases">
        <title>Interaction between Lactobacillus species and yeast in water kefir.</title>
        <authorList>
            <person name="Behr J."/>
            <person name="Xu D."/>
            <person name="Vogel R.F."/>
        </authorList>
    </citation>
    <scope>NUCLEOTIDE SEQUENCE [LARGE SCALE GENOMIC DNA]</scope>
    <source>
        <strain evidence="1 2">TMW 1.1822</strain>
    </source>
</reference>
<accession>A0A3Q8CL84</accession>
<organism evidence="1 2">
    <name type="scientific">Liquorilactobacillus hordei</name>
    <dbReference type="NCBI Taxonomy" id="468911"/>
    <lineage>
        <taxon>Bacteria</taxon>
        <taxon>Bacillati</taxon>
        <taxon>Bacillota</taxon>
        <taxon>Bacilli</taxon>
        <taxon>Lactobacillales</taxon>
        <taxon>Lactobacillaceae</taxon>
        <taxon>Liquorilactobacillus</taxon>
    </lineage>
</organism>
<name>A0A3Q8CL84_9LACO</name>
<gene>
    <name evidence="1" type="ORF">BSQ49_01820</name>
</gene>
<dbReference type="KEGG" id="lhw:BSQ49_01820"/>
<protein>
    <submittedName>
        <fullName evidence="1">Uncharacterized protein</fullName>
    </submittedName>
</protein>
<sequence length="97" mass="11282">MTEENYEMIIQNINSGSLDVKTKEQAVTILNQEFSPIEIEKNAMQNIKSKKLQVTSENKMALEMMKLDLQKTKSKLKKKVLKQAIKILKEEIKDEQK</sequence>
<dbReference type="AlphaFoldDB" id="A0A3Q8CL84"/>
<dbReference type="RefSeq" id="WP_141052714.1">
    <property type="nucleotide sequence ID" value="NZ_CP018176.1"/>
</dbReference>
<proteinExistence type="predicted"/>